<dbReference type="HAMAP" id="MF_00321">
    <property type="entry name" value="GTPase_EngB"/>
    <property type="match status" value="1"/>
</dbReference>
<dbReference type="InterPro" id="IPR030393">
    <property type="entry name" value="G_ENGB_dom"/>
</dbReference>
<comment type="cofactor">
    <cofactor evidence="1">
        <name>Mg(2+)</name>
        <dbReference type="ChEBI" id="CHEBI:18420"/>
    </cofactor>
</comment>
<dbReference type="Gene3D" id="3.40.50.300">
    <property type="entry name" value="P-loop containing nucleotide triphosphate hydrolases"/>
    <property type="match status" value="1"/>
</dbReference>
<dbReference type="GO" id="GO:0000917">
    <property type="term" value="P:division septum assembly"/>
    <property type="evidence" value="ECO:0007669"/>
    <property type="project" value="UniProtKB-KW"/>
</dbReference>
<protein>
    <recommendedName>
        <fullName evidence="10">Probable GTP-binding protein EngB</fullName>
    </recommendedName>
</protein>
<name>A0LQL6_SYNFM</name>
<comment type="similarity">
    <text evidence="2 10">Belongs to the TRAFAC class TrmE-Era-EngA-EngB-Septin-like GTPase superfamily. EngB GTPase family.</text>
</comment>
<keyword evidence="9 10" id="KW-0131">Cell cycle</keyword>
<keyword evidence="7 10" id="KW-0342">GTP-binding</keyword>
<accession>A0LQL6</accession>
<sequence length="198" mass="22001">MPSAMVIKSAEFKTAAVRSGQYPDDHLPEVAFAGRSNVGKSSLINCLLQRRKLVRTSRTPGQTQTINFFLINGLFYCVDLPGYGFARVPMAVRAQWGPMVESYLGGRPNLRGVVQILDARHPPSPDDLKLWNWLIDRKIPAVPVLTKADKVPRTKWDAAASRASLSLGIPRDRLLLFSSETRHGRDALLLQVAAWIDP</sequence>
<evidence type="ECO:0000259" key="11">
    <source>
        <dbReference type="PROSITE" id="PS51706"/>
    </source>
</evidence>
<dbReference type="HOGENOM" id="CLU_033732_3_0_7"/>
<keyword evidence="3 10" id="KW-0132">Cell division</keyword>
<dbReference type="InParanoid" id="A0LQL6"/>
<organism evidence="12 13">
    <name type="scientific">Syntrophobacter fumaroxidans (strain DSM 10017 / MPOB)</name>
    <dbReference type="NCBI Taxonomy" id="335543"/>
    <lineage>
        <taxon>Bacteria</taxon>
        <taxon>Pseudomonadati</taxon>
        <taxon>Thermodesulfobacteriota</taxon>
        <taxon>Syntrophobacteria</taxon>
        <taxon>Syntrophobacterales</taxon>
        <taxon>Syntrophobacteraceae</taxon>
        <taxon>Syntrophobacter</taxon>
    </lineage>
</organism>
<dbReference type="NCBIfam" id="TIGR03598">
    <property type="entry name" value="GTPase_YsxC"/>
    <property type="match status" value="1"/>
</dbReference>
<dbReference type="AlphaFoldDB" id="A0LQL6"/>
<keyword evidence="5 10" id="KW-0547">Nucleotide-binding</keyword>
<evidence type="ECO:0000313" key="12">
    <source>
        <dbReference type="EMBL" id="ABK19718.1"/>
    </source>
</evidence>
<dbReference type="PANTHER" id="PTHR11649">
    <property type="entry name" value="MSS1/TRME-RELATED GTP-BINDING PROTEIN"/>
    <property type="match status" value="1"/>
</dbReference>
<dbReference type="FunFam" id="3.40.50.300:FF:000098">
    <property type="entry name" value="Probable GTP-binding protein EngB"/>
    <property type="match status" value="1"/>
</dbReference>
<keyword evidence="8 10" id="KW-0717">Septation</keyword>
<dbReference type="SUPFAM" id="SSF52540">
    <property type="entry name" value="P-loop containing nucleoside triphosphate hydrolases"/>
    <property type="match status" value="1"/>
</dbReference>
<dbReference type="Pfam" id="PF01926">
    <property type="entry name" value="MMR_HSR1"/>
    <property type="match status" value="1"/>
</dbReference>
<dbReference type="eggNOG" id="COG0218">
    <property type="taxonomic scope" value="Bacteria"/>
</dbReference>
<dbReference type="GO" id="GO:0005829">
    <property type="term" value="C:cytosol"/>
    <property type="evidence" value="ECO:0007669"/>
    <property type="project" value="TreeGrafter"/>
</dbReference>
<evidence type="ECO:0000256" key="2">
    <source>
        <dbReference type="ARBA" id="ARBA00009638"/>
    </source>
</evidence>
<gene>
    <name evidence="10" type="primary">engB</name>
    <name evidence="12" type="ordered locus">Sfum_4052</name>
</gene>
<keyword evidence="4" id="KW-0479">Metal-binding</keyword>
<dbReference type="InterPro" id="IPR019987">
    <property type="entry name" value="GTP-bd_ribosome_bio_YsxC"/>
</dbReference>
<reference evidence="12 13" key="1">
    <citation type="submission" date="2006-10" db="EMBL/GenBank/DDBJ databases">
        <title>Complete sequence of Syntrophobacter fumaroxidans MPOB.</title>
        <authorList>
            <consortium name="US DOE Joint Genome Institute"/>
            <person name="Copeland A."/>
            <person name="Lucas S."/>
            <person name="Lapidus A."/>
            <person name="Barry K."/>
            <person name="Detter J.C."/>
            <person name="Glavina del Rio T."/>
            <person name="Hammon N."/>
            <person name="Israni S."/>
            <person name="Pitluck S."/>
            <person name="Goltsman E.G."/>
            <person name="Martinez M."/>
            <person name="Schmutz J."/>
            <person name="Larimer F."/>
            <person name="Land M."/>
            <person name="Hauser L."/>
            <person name="Kyrpides N."/>
            <person name="Kim E."/>
            <person name="Boone D.R."/>
            <person name="Brockman F."/>
            <person name="Culley D."/>
            <person name="Ferry J."/>
            <person name="Gunsalus R."/>
            <person name="McInerney M.J."/>
            <person name="Morrison M."/>
            <person name="Plugge C."/>
            <person name="Rohlin L."/>
            <person name="Scholten J."/>
            <person name="Sieber J."/>
            <person name="Stams A.J.M."/>
            <person name="Worm P."/>
            <person name="Henstra A.M."/>
            <person name="Richardson P."/>
        </authorList>
    </citation>
    <scope>NUCLEOTIDE SEQUENCE [LARGE SCALE GENOMIC DNA]</scope>
    <source>
        <strain evidence="13">DSM 10017 / MPOB</strain>
    </source>
</reference>
<dbReference type="CDD" id="cd01876">
    <property type="entry name" value="YihA_EngB"/>
    <property type="match status" value="1"/>
</dbReference>
<evidence type="ECO:0000256" key="3">
    <source>
        <dbReference type="ARBA" id="ARBA00022618"/>
    </source>
</evidence>
<feature type="domain" description="EngB-type G" evidence="11">
    <location>
        <begin position="26"/>
        <end position="198"/>
    </location>
</feature>
<dbReference type="GO" id="GO:0005525">
    <property type="term" value="F:GTP binding"/>
    <property type="evidence" value="ECO:0007669"/>
    <property type="project" value="UniProtKB-UniRule"/>
</dbReference>
<evidence type="ECO:0000256" key="5">
    <source>
        <dbReference type="ARBA" id="ARBA00022741"/>
    </source>
</evidence>
<dbReference type="PROSITE" id="PS51706">
    <property type="entry name" value="G_ENGB"/>
    <property type="match status" value="1"/>
</dbReference>
<keyword evidence="6" id="KW-0460">Magnesium</keyword>
<proteinExistence type="inferred from homology"/>
<dbReference type="FunCoup" id="A0LQL6">
    <property type="interactions" value="386"/>
</dbReference>
<keyword evidence="13" id="KW-1185">Reference proteome</keyword>
<evidence type="ECO:0000256" key="9">
    <source>
        <dbReference type="ARBA" id="ARBA00023306"/>
    </source>
</evidence>
<evidence type="ECO:0000313" key="13">
    <source>
        <dbReference type="Proteomes" id="UP000001784"/>
    </source>
</evidence>
<evidence type="ECO:0000256" key="4">
    <source>
        <dbReference type="ARBA" id="ARBA00022723"/>
    </source>
</evidence>
<dbReference type="GO" id="GO:0046872">
    <property type="term" value="F:metal ion binding"/>
    <property type="evidence" value="ECO:0007669"/>
    <property type="project" value="UniProtKB-KW"/>
</dbReference>
<evidence type="ECO:0000256" key="7">
    <source>
        <dbReference type="ARBA" id="ARBA00023134"/>
    </source>
</evidence>
<evidence type="ECO:0000256" key="1">
    <source>
        <dbReference type="ARBA" id="ARBA00001946"/>
    </source>
</evidence>
<dbReference type="STRING" id="335543.Sfum_4052"/>
<evidence type="ECO:0000256" key="6">
    <source>
        <dbReference type="ARBA" id="ARBA00022842"/>
    </source>
</evidence>
<evidence type="ECO:0000256" key="10">
    <source>
        <dbReference type="HAMAP-Rule" id="MF_00321"/>
    </source>
</evidence>
<dbReference type="Proteomes" id="UP000001784">
    <property type="component" value="Chromosome"/>
</dbReference>
<dbReference type="InterPro" id="IPR027417">
    <property type="entry name" value="P-loop_NTPase"/>
</dbReference>
<evidence type="ECO:0000256" key="8">
    <source>
        <dbReference type="ARBA" id="ARBA00023210"/>
    </source>
</evidence>
<dbReference type="EMBL" id="CP000478">
    <property type="protein sequence ID" value="ABK19718.1"/>
    <property type="molecule type" value="Genomic_DNA"/>
</dbReference>
<dbReference type="PANTHER" id="PTHR11649:SF13">
    <property type="entry name" value="ENGB-TYPE G DOMAIN-CONTAINING PROTEIN"/>
    <property type="match status" value="1"/>
</dbReference>
<dbReference type="KEGG" id="sfu:Sfum_4052"/>
<dbReference type="RefSeq" id="WP_011700831.1">
    <property type="nucleotide sequence ID" value="NC_008554.1"/>
</dbReference>
<comment type="function">
    <text evidence="10">Necessary for normal cell division and for the maintenance of normal septation.</text>
</comment>
<dbReference type="InterPro" id="IPR006073">
    <property type="entry name" value="GTP-bd"/>
</dbReference>